<evidence type="ECO:0008006" key="5">
    <source>
        <dbReference type="Google" id="ProtNLM"/>
    </source>
</evidence>
<organism evidence="2 4">
    <name type="scientific">Acetobacter indonesiensis</name>
    <dbReference type="NCBI Taxonomy" id="104101"/>
    <lineage>
        <taxon>Bacteria</taxon>
        <taxon>Pseudomonadati</taxon>
        <taxon>Pseudomonadota</taxon>
        <taxon>Alphaproteobacteria</taxon>
        <taxon>Acetobacterales</taxon>
        <taxon>Acetobacteraceae</taxon>
        <taxon>Acetobacter</taxon>
    </lineage>
</organism>
<dbReference type="RefSeq" id="WP_052948244.1">
    <property type="nucleotide sequence ID" value="NZ_BAMW01000078.1"/>
</dbReference>
<dbReference type="EMBL" id="BAMW01000078">
    <property type="protein sequence ID" value="GAN64509.1"/>
    <property type="molecule type" value="Genomic_DNA"/>
</dbReference>
<dbReference type="Proteomes" id="UP000321104">
    <property type="component" value="Unassembled WGS sequence"/>
</dbReference>
<evidence type="ECO:0000313" key="2">
    <source>
        <dbReference type="EMBL" id="GEN04192.1"/>
    </source>
</evidence>
<comment type="caution">
    <text evidence="2">The sequence shown here is derived from an EMBL/GenBank/DDBJ whole genome shotgun (WGS) entry which is preliminary data.</text>
</comment>
<proteinExistence type="predicted"/>
<dbReference type="SUPFAM" id="SSF81901">
    <property type="entry name" value="HCP-like"/>
    <property type="match status" value="1"/>
</dbReference>
<keyword evidence="3" id="KW-1185">Reference proteome</keyword>
<dbReference type="SMART" id="SM00671">
    <property type="entry name" value="SEL1"/>
    <property type="match status" value="5"/>
</dbReference>
<accession>A0A6N3T4S7</accession>
<dbReference type="InterPro" id="IPR006597">
    <property type="entry name" value="Sel1-like"/>
</dbReference>
<evidence type="ECO:0000313" key="1">
    <source>
        <dbReference type="EMBL" id="GAN64509.1"/>
    </source>
</evidence>
<protein>
    <recommendedName>
        <fullName evidence="5">Sel-1-like 1</fullName>
    </recommendedName>
</protein>
<dbReference type="PANTHER" id="PTHR11102:SF160">
    <property type="entry name" value="ERAD-ASSOCIATED E3 UBIQUITIN-PROTEIN LIGASE COMPONENT HRD3"/>
    <property type="match status" value="1"/>
</dbReference>
<dbReference type="Pfam" id="PF08238">
    <property type="entry name" value="Sel1"/>
    <property type="match status" value="4"/>
</dbReference>
<sequence length="228" mass="25401">MQQNSLVGATTPTSKLPNRVEVQLLLGQLCLNKKQFTQAFNLFAVAAQSGQPQALNMLGRAYEQAWGVPRSISQAIKYFEAAAEQNDGWAYFNLGDLYLSGDGVPQNTHRAFFYYVQAANLGVNKALNMLGTLCKKGIEEAPPDQTKALLYFQAGANAGDCWAAFNLGRLALEAEDYSTAVHWFDQSISYGFPDYWIFLKNYFQENGFPFSTRILQKIEIALQSTHSL</sequence>
<gene>
    <name evidence="1" type="ORF">Abin_081_040</name>
    <name evidence="2" type="ORF">AIN02nite_22170</name>
</gene>
<reference evidence="1 3" key="1">
    <citation type="submission" date="2012-11" db="EMBL/GenBank/DDBJ databases">
        <title>Whole genome sequence of Acetobacter indonesiensis 5H-1.</title>
        <authorList>
            <person name="Azuma Y."/>
            <person name="Higashiura N."/>
            <person name="Hirakawa H."/>
            <person name="Matsushita K."/>
        </authorList>
    </citation>
    <scope>NUCLEOTIDE SEQUENCE [LARGE SCALE GENOMIC DNA]</scope>
    <source>
        <strain evidence="1 3">5H-1</strain>
    </source>
</reference>
<evidence type="ECO:0000313" key="3">
    <source>
        <dbReference type="Proteomes" id="UP000032673"/>
    </source>
</evidence>
<dbReference type="InterPro" id="IPR011990">
    <property type="entry name" value="TPR-like_helical_dom_sf"/>
</dbReference>
<reference evidence="2 4" key="2">
    <citation type="submission" date="2019-07" db="EMBL/GenBank/DDBJ databases">
        <title>Whole genome shotgun sequence of Acetobacter indonesiensis NBRC 16471.</title>
        <authorList>
            <person name="Hosoyama A."/>
            <person name="Uohara A."/>
            <person name="Ohji S."/>
            <person name="Ichikawa N."/>
        </authorList>
    </citation>
    <scope>NUCLEOTIDE SEQUENCE [LARGE SCALE GENOMIC DNA]</scope>
    <source>
        <strain evidence="2 4">NBRC 16471</strain>
    </source>
</reference>
<dbReference type="Gene3D" id="1.25.40.10">
    <property type="entry name" value="Tetratricopeptide repeat domain"/>
    <property type="match status" value="1"/>
</dbReference>
<dbReference type="EMBL" id="BJXQ01000014">
    <property type="protein sequence ID" value="GEN04192.1"/>
    <property type="molecule type" value="Genomic_DNA"/>
</dbReference>
<dbReference type="AlphaFoldDB" id="A0A6N3T4S7"/>
<evidence type="ECO:0000313" key="4">
    <source>
        <dbReference type="Proteomes" id="UP000321104"/>
    </source>
</evidence>
<name>A0A6N3T4S7_9PROT</name>
<dbReference type="InterPro" id="IPR050767">
    <property type="entry name" value="Sel1_AlgK"/>
</dbReference>
<dbReference type="Proteomes" id="UP000032673">
    <property type="component" value="Unassembled WGS sequence"/>
</dbReference>
<dbReference type="PANTHER" id="PTHR11102">
    <property type="entry name" value="SEL-1-LIKE PROTEIN"/>
    <property type="match status" value="1"/>
</dbReference>